<dbReference type="PROSITE" id="PS01151">
    <property type="entry name" value="FIMBRIAL_USHER"/>
    <property type="match status" value="1"/>
</dbReference>
<keyword evidence="3 9" id="KW-0813">Transport</keyword>
<evidence type="ECO:0000256" key="9">
    <source>
        <dbReference type="RuleBase" id="RU003884"/>
    </source>
</evidence>
<proteinExistence type="inferred from homology"/>
<dbReference type="NCBIfam" id="NF011812">
    <property type="entry name" value="PRK15284.1"/>
    <property type="match status" value="1"/>
</dbReference>
<evidence type="ECO:0000313" key="13">
    <source>
        <dbReference type="Proteomes" id="UP000297749"/>
    </source>
</evidence>
<evidence type="ECO:0000313" key="12">
    <source>
        <dbReference type="EMBL" id="TGC78365.1"/>
    </source>
</evidence>
<keyword evidence="6 10" id="KW-0732">Signal</keyword>
<comment type="subcellular location">
    <subcellularLocation>
        <location evidence="1 9">Cell outer membrane</location>
        <topology evidence="1 9">Multi-pass membrane protein</topology>
    </subcellularLocation>
</comment>
<dbReference type="InterPro" id="IPR037224">
    <property type="entry name" value="PapC_N_sf"/>
</dbReference>
<dbReference type="Gene3D" id="2.60.40.2610">
    <property type="entry name" value="Outer membrane usher protein FimD, plug domain"/>
    <property type="match status" value="1"/>
</dbReference>
<evidence type="ECO:0000256" key="7">
    <source>
        <dbReference type="ARBA" id="ARBA00023136"/>
    </source>
</evidence>
<feature type="signal peptide" evidence="10">
    <location>
        <begin position="1"/>
        <end position="28"/>
    </location>
</feature>
<evidence type="ECO:0000256" key="6">
    <source>
        <dbReference type="ARBA" id="ARBA00022729"/>
    </source>
</evidence>
<keyword evidence="8 9" id="KW-0998">Cell outer membrane</keyword>
<dbReference type="Pfam" id="PF13954">
    <property type="entry name" value="PapC_N"/>
    <property type="match status" value="1"/>
</dbReference>
<dbReference type="PANTHER" id="PTHR30451:SF10">
    <property type="entry name" value="OUTER MEMBRANE USHER PROTEIN YFCU-RELATED"/>
    <property type="match status" value="1"/>
</dbReference>
<dbReference type="NCBIfam" id="NF011804">
    <property type="entry name" value="PRK15273.1"/>
    <property type="match status" value="1"/>
</dbReference>
<gene>
    <name evidence="12" type="ORF">C9F04_22395</name>
</gene>
<keyword evidence="7 9" id="KW-0472">Membrane</keyword>
<dbReference type="PANTHER" id="PTHR30451">
    <property type="entry name" value="OUTER MEMBRANE USHER PROTEIN"/>
    <property type="match status" value="1"/>
</dbReference>
<dbReference type="EMBL" id="PYKF01000697">
    <property type="protein sequence ID" value="TGC78365.1"/>
    <property type="molecule type" value="Genomic_DNA"/>
</dbReference>
<keyword evidence="4" id="KW-1134">Transmembrane beta strand</keyword>
<dbReference type="InterPro" id="IPR025885">
    <property type="entry name" value="PapC_N"/>
</dbReference>
<dbReference type="InterPro" id="IPR018030">
    <property type="entry name" value="Fimbrial_membr_usher_CS"/>
</dbReference>
<organism evidence="12 13">
    <name type="scientific">Salmonella enterica subsp. enterica serovar Wilhelmsburg</name>
    <dbReference type="NCBI Taxonomy" id="1960126"/>
    <lineage>
        <taxon>Bacteria</taxon>
        <taxon>Pseudomonadati</taxon>
        <taxon>Pseudomonadota</taxon>
        <taxon>Gammaproteobacteria</taxon>
        <taxon>Enterobacterales</taxon>
        <taxon>Enterobacteriaceae</taxon>
        <taxon>Salmonella</taxon>
    </lineage>
</organism>
<dbReference type="InterPro" id="IPR042186">
    <property type="entry name" value="FimD_plug_dom"/>
</dbReference>
<sequence length="787" mass="86913">MMNNTWKSVLCPIACGVGMLLSVSPYSASGKDIEFNTDFLDVKNRDNVNIAQFSRKGFILPGVYLLQIKINGQTLPQEFPVNWVIPEHDPQGSEVCAEPELVTQLGIKPELAEKLVWITHGERQCLAPDSLKGMDFQADLGHSTLLVNLPQAYMEYSDVDWDPPARWDNGIPGIILDYNINNQLRHDQESGSEEQSISGNGTLGANLGAWRLRADWQASYDHRDDDENTSTLHDQSWSRYYAYRALPTLGAKLTLGESYLQSDVFDSFNYIGASVVSDDQMLPPKLRGYAPEIVGIARSNAKVKVSWQGRVLYETQVPAGPFRIQDLNQSVSGTLHVTVEEQNGQTQEFDVNTASVPFLTRPGMVRYKMALGRPQDWDHHPITGTFASAEASWGVTNGWSLYGGAIGESNYQAVALGSGKDLGVVGAVAVDITHSIAHMPQDDGFDGETLQGNSYRISYSRDFDEIDSRLTFAGYRFSEKNFMSMSDYLDAKTYHHLNAGHEKERYTVTYNQNFREQGMSAYFSYSRSTFWDSPDQSNYNLSLSWYFDLGSIKNLSASLNGYRSEYNGDKDDGVYISLSVPWGNDSISYNGTFNGSQHRNQLGYSGHSQNGDNWQLHVGQDEQGAQADGYYSHQGALTDIDLSADYEEGSYRSLGMSLRGGMTLTTQGGALHRGSLAGSTRLLVDTDGIADVPVSGNGSPTSTNIFGKAVIADVGSYSRSLARIDLNKLPEKAEATKSVVQITLTEGAIGYRHFDVVSGEKMMAVFRLADGDFPPFGAEVKNERQQQ</sequence>
<dbReference type="SUPFAM" id="SSF141729">
    <property type="entry name" value="FimD N-terminal domain-like"/>
    <property type="match status" value="1"/>
</dbReference>
<evidence type="ECO:0000256" key="5">
    <source>
        <dbReference type="ARBA" id="ARBA00022692"/>
    </source>
</evidence>
<dbReference type="InterPro" id="IPR000015">
    <property type="entry name" value="Fimb_usher"/>
</dbReference>
<feature type="domain" description="PapC N-terminal" evidence="11">
    <location>
        <begin position="34"/>
        <end position="181"/>
    </location>
</feature>
<feature type="non-terminal residue" evidence="12">
    <location>
        <position position="787"/>
    </location>
</feature>
<dbReference type="GO" id="GO:0009297">
    <property type="term" value="P:pilus assembly"/>
    <property type="evidence" value="ECO:0007669"/>
    <property type="project" value="InterPro"/>
</dbReference>
<dbReference type="Proteomes" id="UP000297749">
    <property type="component" value="Unassembled WGS sequence"/>
</dbReference>
<keyword evidence="5 9" id="KW-0812">Transmembrane</keyword>
<evidence type="ECO:0000256" key="3">
    <source>
        <dbReference type="ARBA" id="ARBA00022448"/>
    </source>
</evidence>
<dbReference type="GO" id="GO:0009279">
    <property type="term" value="C:cell outer membrane"/>
    <property type="evidence" value="ECO:0007669"/>
    <property type="project" value="UniProtKB-SubCell"/>
</dbReference>
<evidence type="ECO:0000259" key="11">
    <source>
        <dbReference type="Pfam" id="PF13954"/>
    </source>
</evidence>
<dbReference type="GO" id="GO:0015473">
    <property type="term" value="F:fimbrial usher porin activity"/>
    <property type="evidence" value="ECO:0007669"/>
    <property type="project" value="InterPro"/>
</dbReference>
<keyword evidence="9" id="KW-1029">Fimbrium biogenesis</keyword>
<comment type="caution">
    <text evidence="12">The sequence shown here is derived from an EMBL/GenBank/DDBJ whole genome shotgun (WGS) entry which is preliminary data.</text>
</comment>
<evidence type="ECO:0000256" key="8">
    <source>
        <dbReference type="ARBA" id="ARBA00023237"/>
    </source>
</evidence>
<accession>A0A659PWT2</accession>
<evidence type="ECO:0000256" key="10">
    <source>
        <dbReference type="SAM" id="SignalP"/>
    </source>
</evidence>
<evidence type="ECO:0000256" key="1">
    <source>
        <dbReference type="ARBA" id="ARBA00004571"/>
    </source>
</evidence>
<dbReference type="AlphaFoldDB" id="A0A659PWT2"/>
<comment type="similarity">
    <text evidence="2 9">Belongs to the fimbrial export usher family.</text>
</comment>
<reference evidence="12 13" key="1">
    <citation type="submission" date="2018-03" db="EMBL/GenBank/DDBJ databases">
        <title>Non-Typhoidal Salmonella genome sequencing and assembly.</title>
        <authorList>
            <person name="Matchawe C."/>
        </authorList>
    </citation>
    <scope>NUCLEOTIDE SEQUENCE [LARGE SCALE GENOMIC DNA]</scope>
    <source>
        <strain evidence="12 13">32eva</strain>
    </source>
</reference>
<dbReference type="Pfam" id="PF00577">
    <property type="entry name" value="Usher"/>
    <property type="match status" value="1"/>
</dbReference>
<feature type="chain" id="PRO_5024935082" evidence="10">
    <location>
        <begin position="29"/>
        <end position="787"/>
    </location>
</feature>
<dbReference type="Gene3D" id="2.60.40.3110">
    <property type="match status" value="1"/>
</dbReference>
<evidence type="ECO:0000256" key="2">
    <source>
        <dbReference type="ARBA" id="ARBA00008064"/>
    </source>
</evidence>
<dbReference type="Gene3D" id="3.10.20.410">
    <property type="match status" value="1"/>
</dbReference>
<protein>
    <submittedName>
        <fullName evidence="12">PapC/FimD family outer membrane usher protein</fullName>
    </submittedName>
</protein>
<evidence type="ECO:0000256" key="4">
    <source>
        <dbReference type="ARBA" id="ARBA00022452"/>
    </source>
</evidence>
<name>A0A659PWT2_SALET</name>